<protein>
    <submittedName>
        <fullName evidence="1">Uncharacterized protein</fullName>
    </submittedName>
</protein>
<evidence type="ECO:0000313" key="2">
    <source>
        <dbReference type="Proteomes" id="UP001174934"/>
    </source>
</evidence>
<comment type="caution">
    <text evidence="1">The sequence shown here is derived from an EMBL/GenBank/DDBJ whole genome shotgun (WGS) entry which is preliminary data.</text>
</comment>
<dbReference type="AlphaFoldDB" id="A0AA40C8Q5"/>
<proteinExistence type="predicted"/>
<organism evidence="1 2">
    <name type="scientific">Bombardia bombarda</name>
    <dbReference type="NCBI Taxonomy" id="252184"/>
    <lineage>
        <taxon>Eukaryota</taxon>
        <taxon>Fungi</taxon>
        <taxon>Dikarya</taxon>
        <taxon>Ascomycota</taxon>
        <taxon>Pezizomycotina</taxon>
        <taxon>Sordariomycetes</taxon>
        <taxon>Sordariomycetidae</taxon>
        <taxon>Sordariales</taxon>
        <taxon>Lasiosphaeriaceae</taxon>
        <taxon>Bombardia</taxon>
    </lineage>
</organism>
<keyword evidence="2" id="KW-1185">Reference proteome</keyword>
<dbReference type="EMBL" id="JAULSR010000002">
    <property type="protein sequence ID" value="KAK0629332.1"/>
    <property type="molecule type" value="Genomic_DNA"/>
</dbReference>
<accession>A0AA40C8Q5</accession>
<dbReference type="Proteomes" id="UP001174934">
    <property type="component" value="Unassembled WGS sequence"/>
</dbReference>
<reference evidence="1" key="1">
    <citation type="submission" date="2023-06" db="EMBL/GenBank/DDBJ databases">
        <title>Genome-scale phylogeny and comparative genomics of the fungal order Sordariales.</title>
        <authorList>
            <consortium name="Lawrence Berkeley National Laboratory"/>
            <person name="Hensen N."/>
            <person name="Bonometti L."/>
            <person name="Westerberg I."/>
            <person name="Brannstrom I.O."/>
            <person name="Guillou S."/>
            <person name="Cros-Aarteil S."/>
            <person name="Calhoun S."/>
            <person name="Haridas S."/>
            <person name="Kuo A."/>
            <person name="Mondo S."/>
            <person name="Pangilinan J."/>
            <person name="Riley R."/>
            <person name="LaButti K."/>
            <person name="Andreopoulos B."/>
            <person name="Lipzen A."/>
            <person name="Chen C."/>
            <person name="Yanf M."/>
            <person name="Daum C."/>
            <person name="Ng V."/>
            <person name="Clum A."/>
            <person name="Steindorff A."/>
            <person name="Ohm R."/>
            <person name="Martin F."/>
            <person name="Silar P."/>
            <person name="Natvig D."/>
            <person name="Lalanne C."/>
            <person name="Gautier V."/>
            <person name="Ament-velasquez S.L."/>
            <person name="Kruys A."/>
            <person name="Hutchinson M.I."/>
            <person name="Powell A.J."/>
            <person name="Barry K."/>
            <person name="Miller A.N."/>
            <person name="Grigoriev I.V."/>
            <person name="Debuchy R."/>
            <person name="Gladieux P."/>
            <person name="Thoren M.H."/>
            <person name="Johannesson H."/>
        </authorList>
    </citation>
    <scope>NUCLEOTIDE SEQUENCE</scope>
    <source>
        <strain evidence="1">SMH3391-2</strain>
    </source>
</reference>
<sequence length="247" mass="26732">MENSHQSKFRAWLRRLMKQSSSTRSSMSTAELPPPAYDELGLDLPYDNLLRDTIRQTLDEVSSMITEVETLKDQFTVASAVVSALGKVLNEVAASRSGGRRTNTAKYYSCCGSNLQAIITAISTMATNIPRYDDLAIHIHKVANAISLVARAVANATTPAATNNMLATLTVYVTDKITAVANAVAAAPSVSRALIAAEYGYYTSHVADRIAHQVSASEQQQYELYCIATNNVLNWNKGEIPAGLDLS</sequence>
<gene>
    <name evidence="1" type="ORF">B0T17DRAFT_183087</name>
</gene>
<name>A0AA40C8Q5_9PEZI</name>
<evidence type="ECO:0000313" key="1">
    <source>
        <dbReference type="EMBL" id="KAK0629332.1"/>
    </source>
</evidence>